<proteinExistence type="predicted"/>
<feature type="compositionally biased region" description="Polar residues" evidence="1">
    <location>
        <begin position="317"/>
        <end position="329"/>
    </location>
</feature>
<dbReference type="PANTHER" id="PTHR34112">
    <property type="entry name" value="C-JUN-AMINO-TERMINAL KINASE-INTERACTING PROTEIN"/>
    <property type="match status" value="1"/>
</dbReference>
<keyword evidence="3" id="KW-1185">Reference proteome</keyword>
<accession>A0A1J7H737</accession>
<dbReference type="Gramene" id="OIV96226">
    <property type="protein sequence ID" value="OIV96226"/>
    <property type="gene ID" value="TanjilG_14903"/>
</dbReference>
<dbReference type="Proteomes" id="UP000188354">
    <property type="component" value="Chromosome LG16"/>
</dbReference>
<evidence type="ECO:0000313" key="3">
    <source>
        <dbReference type="Proteomes" id="UP000188354"/>
    </source>
</evidence>
<sequence length="475" mass="53013">MSYSGGWRGYSSRGSACSKSYNRSVRRWHDKDLDKDVDSFISKDKLFFHQHNYKRPGFLDKRLANRFERNQRQHSQSMTSERRWKMWSNKTADGLNNPQRKSDKSVGEVNVVVDVRHKTWFEEEFPLLGDEEKHGGSRSRRALSFHSINSSHCLPTDTSALIFSNSPTSASHEVPSTVGSNRVATMLDQHTISANSCPIAPGLSMAETLVRGPPRSETPPQVSDSTEKLEELARRQSRALIPMIPSKPRNLVTGQKFKTGKQQYQGYSYPPAHSPHGSNTKSDLLKRTSGNSHNATASRELNDDFPLAEKDSANPGGRSSRNITSTVRTTLEKRPTPQSQSRTAFFKNLSRKSSLKNSYSDPFSMPCAAEKSEVVTMNSGDAPSMETEIETSAVNSLTEESNSTITVNNANVSSEVQVLSDNPVLYPEEEKEIAFLRSLGWVESAGEDESLTEEEIRDFVEKCKKVQPLSNILSA</sequence>
<gene>
    <name evidence="2" type="ORF">TanjilG_14903</name>
</gene>
<feature type="compositionally biased region" description="Polar residues" evidence="1">
    <location>
        <begin position="276"/>
        <end position="299"/>
    </location>
</feature>
<protein>
    <submittedName>
        <fullName evidence="2">Uncharacterized protein</fullName>
    </submittedName>
</protein>
<dbReference type="OMA" id="LPIDMSC"/>
<dbReference type="STRING" id="3871.A0A1J7H737"/>
<evidence type="ECO:0000256" key="1">
    <source>
        <dbReference type="SAM" id="MobiDB-lite"/>
    </source>
</evidence>
<reference evidence="2 3" key="1">
    <citation type="journal article" date="2017" name="Plant Biotechnol. J.">
        <title>A comprehensive draft genome sequence for lupin (Lupinus angustifolius), an emerging health food: insights into plant-microbe interactions and legume evolution.</title>
        <authorList>
            <person name="Hane J.K."/>
            <person name="Ming Y."/>
            <person name="Kamphuis L.G."/>
            <person name="Nelson M.N."/>
            <person name="Garg G."/>
            <person name="Atkins C.A."/>
            <person name="Bayer P.E."/>
            <person name="Bravo A."/>
            <person name="Bringans S."/>
            <person name="Cannon S."/>
            <person name="Edwards D."/>
            <person name="Foley R."/>
            <person name="Gao L.L."/>
            <person name="Harrison M.J."/>
            <person name="Huang W."/>
            <person name="Hurgobin B."/>
            <person name="Li S."/>
            <person name="Liu C.W."/>
            <person name="McGrath A."/>
            <person name="Morahan G."/>
            <person name="Murray J."/>
            <person name="Weller J."/>
            <person name="Jian J."/>
            <person name="Singh K.B."/>
        </authorList>
    </citation>
    <scope>NUCLEOTIDE SEQUENCE [LARGE SCALE GENOMIC DNA]</scope>
    <source>
        <strain evidence="3">cv. Tanjil</strain>
        <tissue evidence="2">Whole plant</tissue>
    </source>
</reference>
<evidence type="ECO:0000313" key="2">
    <source>
        <dbReference type="EMBL" id="OIV96226.1"/>
    </source>
</evidence>
<dbReference type="AlphaFoldDB" id="A0A1J7H737"/>
<organism evidence="2 3">
    <name type="scientific">Lupinus angustifolius</name>
    <name type="common">Narrow-leaved blue lupine</name>
    <dbReference type="NCBI Taxonomy" id="3871"/>
    <lineage>
        <taxon>Eukaryota</taxon>
        <taxon>Viridiplantae</taxon>
        <taxon>Streptophyta</taxon>
        <taxon>Embryophyta</taxon>
        <taxon>Tracheophyta</taxon>
        <taxon>Spermatophyta</taxon>
        <taxon>Magnoliopsida</taxon>
        <taxon>eudicotyledons</taxon>
        <taxon>Gunneridae</taxon>
        <taxon>Pentapetalae</taxon>
        <taxon>rosids</taxon>
        <taxon>fabids</taxon>
        <taxon>Fabales</taxon>
        <taxon>Fabaceae</taxon>
        <taxon>Papilionoideae</taxon>
        <taxon>50 kb inversion clade</taxon>
        <taxon>genistoids sensu lato</taxon>
        <taxon>core genistoids</taxon>
        <taxon>Genisteae</taxon>
        <taxon>Lupinus</taxon>
    </lineage>
</organism>
<feature type="region of interest" description="Disordered" evidence="1">
    <location>
        <begin position="263"/>
        <end position="342"/>
    </location>
</feature>
<name>A0A1J7H737_LUPAN</name>
<dbReference type="EMBL" id="CM007376">
    <property type="protein sequence ID" value="OIV96226.1"/>
    <property type="molecule type" value="Genomic_DNA"/>
</dbReference>
<dbReference type="PANTHER" id="PTHR34112:SF13">
    <property type="entry name" value="OS04G0448200 PROTEIN"/>
    <property type="match status" value="1"/>
</dbReference>